<reference evidence="6 7" key="1">
    <citation type="submission" date="2010-01" db="EMBL/GenBank/DDBJ databases">
        <title>The complete genome of Thermobispora bispora DSM 43833.</title>
        <authorList>
            <consortium name="US DOE Joint Genome Institute (JGI-PGF)"/>
            <person name="Lucas S."/>
            <person name="Copeland A."/>
            <person name="Lapidus A."/>
            <person name="Glavina del Rio T."/>
            <person name="Dalin E."/>
            <person name="Tice H."/>
            <person name="Bruce D."/>
            <person name="Goodwin L."/>
            <person name="Pitluck S."/>
            <person name="Kyrpides N."/>
            <person name="Mavromatis K."/>
            <person name="Ivanova N."/>
            <person name="Mikhailova N."/>
            <person name="Chertkov O."/>
            <person name="Brettin T."/>
            <person name="Detter J.C."/>
            <person name="Han C."/>
            <person name="Larimer F."/>
            <person name="Land M."/>
            <person name="Hauser L."/>
            <person name="Markowitz V."/>
            <person name="Cheng J.-F."/>
            <person name="Hugenholtz P."/>
            <person name="Woyke T."/>
            <person name="Wu D."/>
            <person name="Jando M."/>
            <person name="Schneider S."/>
            <person name="Klenk H.-P."/>
            <person name="Eisen J.A."/>
        </authorList>
    </citation>
    <scope>NUCLEOTIDE SEQUENCE [LARGE SCALE GENOMIC DNA]</scope>
    <source>
        <strain evidence="7">ATCC 19993 / DSM 43833 / CBS 139.67 / JCM 10125 / KCTC 9307 / NBRC 14880 / R51</strain>
    </source>
</reference>
<organism evidence="6 7">
    <name type="scientific">Thermobispora bispora (strain ATCC 19993 / DSM 43833 / CBS 139.67 / JCM 10125 / KCTC 9307 / NBRC 14880 / R51)</name>
    <dbReference type="NCBI Taxonomy" id="469371"/>
    <lineage>
        <taxon>Bacteria</taxon>
        <taxon>Bacillati</taxon>
        <taxon>Actinomycetota</taxon>
        <taxon>Actinomycetes</taxon>
        <taxon>Streptosporangiales</taxon>
        <taxon>Streptosporangiaceae</taxon>
        <taxon>Thermobispora</taxon>
    </lineage>
</organism>
<gene>
    <name evidence="6" type="ordered locus">Tbis_2690</name>
</gene>
<accession>D6Y5J6</accession>
<evidence type="ECO:0000256" key="1">
    <source>
        <dbReference type="ARBA" id="ARBA00009175"/>
    </source>
</evidence>
<dbReference type="GO" id="GO:0046872">
    <property type="term" value="F:metal ion binding"/>
    <property type="evidence" value="ECO:0007669"/>
    <property type="project" value="UniProtKB-KW"/>
</dbReference>
<dbReference type="GO" id="GO:0015689">
    <property type="term" value="P:molybdate ion transport"/>
    <property type="evidence" value="ECO:0007669"/>
    <property type="project" value="InterPro"/>
</dbReference>
<name>D6Y5J6_THEBD</name>
<dbReference type="SUPFAM" id="SSF53850">
    <property type="entry name" value="Periplasmic binding protein-like II"/>
    <property type="match status" value="1"/>
</dbReference>
<evidence type="ECO:0000313" key="6">
    <source>
        <dbReference type="EMBL" id="ADG89391.1"/>
    </source>
</evidence>
<dbReference type="PANTHER" id="PTHR30632">
    <property type="entry name" value="MOLYBDATE-BINDING PERIPLASMIC PROTEIN"/>
    <property type="match status" value="1"/>
</dbReference>
<keyword evidence="4" id="KW-0500">Molybdenum</keyword>
<dbReference type="HOGENOM" id="CLU_065520_0_1_11"/>
<comment type="similarity">
    <text evidence="1">Belongs to the bacterial solute-binding protein ModA family.</text>
</comment>
<dbReference type="NCBIfam" id="TIGR01256">
    <property type="entry name" value="modA"/>
    <property type="match status" value="1"/>
</dbReference>
<feature type="binding site" evidence="4">
    <location>
        <position position="48"/>
    </location>
    <ligand>
        <name>molybdate</name>
        <dbReference type="ChEBI" id="CHEBI:36264"/>
    </ligand>
</feature>
<dbReference type="Proteomes" id="UP000006640">
    <property type="component" value="Chromosome"/>
</dbReference>
<keyword evidence="7" id="KW-1185">Reference proteome</keyword>
<feature type="binding site" evidence="4">
    <location>
        <position position="172"/>
    </location>
    <ligand>
        <name>molybdate</name>
        <dbReference type="ChEBI" id="CHEBI:36264"/>
    </ligand>
</feature>
<dbReference type="PROSITE" id="PS51257">
    <property type="entry name" value="PROKAR_LIPOPROTEIN"/>
    <property type="match status" value="1"/>
</dbReference>
<evidence type="ECO:0000256" key="2">
    <source>
        <dbReference type="ARBA" id="ARBA00022723"/>
    </source>
</evidence>
<dbReference type="InterPro" id="IPR005950">
    <property type="entry name" value="ModA"/>
</dbReference>
<protein>
    <submittedName>
        <fullName evidence="6">Molybdenum ABC transporter, periplasmic molybdate-binding protein</fullName>
    </submittedName>
</protein>
<dbReference type="PIRSF" id="PIRSF004846">
    <property type="entry name" value="ModA"/>
    <property type="match status" value="1"/>
</dbReference>
<sequence>MRRSAVRWIAGLLLPLALLAAAACGGGRDAGRGGGEIGAKLTVLAAASLTEPFSALGELFEREHDGVTVRFNFGASSTLAQQIAQGAPADVFAAASPETMRMSGAPSPTVFARNVPIIAVPKGNPANVRSARDLTRVKVALCAEQVPCGAATARALRAAGVTVAPVTLERDVKATLAKVALGEVDAGLVYRTDVKAAAGEVEGIEFPEAEEGATDYEIAVAPRPGDRRLAREFVDLVLSDRGRQVLRDAGFVVV</sequence>
<evidence type="ECO:0000256" key="3">
    <source>
        <dbReference type="ARBA" id="ARBA00022729"/>
    </source>
</evidence>
<dbReference type="KEGG" id="tbi:Tbis_2690"/>
<feature type="signal peptide" evidence="5">
    <location>
        <begin position="1"/>
        <end position="22"/>
    </location>
</feature>
<feature type="binding site" evidence="4">
    <location>
        <position position="76"/>
    </location>
    <ligand>
        <name>molybdate</name>
        <dbReference type="ChEBI" id="CHEBI:36264"/>
    </ligand>
</feature>
<feature type="chain" id="PRO_5003091155" evidence="5">
    <location>
        <begin position="23"/>
        <end position="254"/>
    </location>
</feature>
<dbReference type="InterPro" id="IPR050682">
    <property type="entry name" value="ModA/WtpA"/>
</dbReference>
<dbReference type="RefSeq" id="WP_013132924.1">
    <property type="nucleotide sequence ID" value="NC_014165.1"/>
</dbReference>
<dbReference type="EMBL" id="CP001874">
    <property type="protein sequence ID" value="ADG89391.1"/>
    <property type="molecule type" value="Genomic_DNA"/>
</dbReference>
<proteinExistence type="inferred from homology"/>
<dbReference type="PANTHER" id="PTHR30632:SF0">
    <property type="entry name" value="SULFATE-BINDING PROTEIN"/>
    <property type="match status" value="1"/>
</dbReference>
<dbReference type="GO" id="GO:0030973">
    <property type="term" value="F:molybdate ion binding"/>
    <property type="evidence" value="ECO:0007669"/>
    <property type="project" value="TreeGrafter"/>
</dbReference>
<evidence type="ECO:0000256" key="5">
    <source>
        <dbReference type="SAM" id="SignalP"/>
    </source>
</evidence>
<evidence type="ECO:0000256" key="4">
    <source>
        <dbReference type="PIRSR" id="PIRSR004846-1"/>
    </source>
</evidence>
<keyword evidence="3 5" id="KW-0732">Signal</keyword>
<dbReference type="Pfam" id="PF13531">
    <property type="entry name" value="SBP_bac_11"/>
    <property type="match status" value="1"/>
</dbReference>
<dbReference type="eggNOG" id="COG0725">
    <property type="taxonomic scope" value="Bacteria"/>
</dbReference>
<dbReference type="Gene3D" id="3.40.190.10">
    <property type="entry name" value="Periplasmic binding protein-like II"/>
    <property type="match status" value="2"/>
</dbReference>
<dbReference type="STRING" id="469371.Tbis_2690"/>
<evidence type="ECO:0000313" key="7">
    <source>
        <dbReference type="Proteomes" id="UP000006640"/>
    </source>
</evidence>
<dbReference type="AlphaFoldDB" id="D6Y5J6"/>
<keyword evidence="2 4" id="KW-0479">Metal-binding</keyword>
<feature type="binding site" evidence="4">
    <location>
        <position position="190"/>
    </location>
    <ligand>
        <name>molybdate</name>
        <dbReference type="ChEBI" id="CHEBI:36264"/>
    </ligand>
</feature>